<evidence type="ECO:0000259" key="6">
    <source>
        <dbReference type="PROSITE" id="PS51891"/>
    </source>
</evidence>
<keyword evidence="2" id="KW-0479">Metal-binding</keyword>
<feature type="transmembrane region" description="Helical" evidence="5">
    <location>
        <begin position="12"/>
        <end position="31"/>
    </location>
</feature>
<dbReference type="VEuPathDB" id="CryptoDB:Cvel_11329"/>
<evidence type="ECO:0000256" key="3">
    <source>
        <dbReference type="ARBA" id="ARBA00022833"/>
    </source>
</evidence>
<keyword evidence="5" id="KW-1133">Transmembrane helix</keyword>
<organism evidence="7">
    <name type="scientific">Chromera velia CCMP2878</name>
    <dbReference type="NCBI Taxonomy" id="1169474"/>
    <lineage>
        <taxon>Eukaryota</taxon>
        <taxon>Sar</taxon>
        <taxon>Alveolata</taxon>
        <taxon>Colpodellida</taxon>
        <taxon>Chromeraceae</taxon>
        <taxon>Chromera</taxon>
    </lineage>
</organism>
<evidence type="ECO:0000256" key="1">
    <source>
        <dbReference type="ARBA" id="ARBA00005495"/>
    </source>
</evidence>
<name>A0A0G4I668_9ALVE</name>
<evidence type="ECO:0000313" key="7">
    <source>
        <dbReference type="EMBL" id="CEM52517.1"/>
    </source>
</evidence>
<protein>
    <recommendedName>
        <fullName evidence="6">CENP-V/GFA domain-containing protein</fullName>
    </recommendedName>
</protein>
<dbReference type="Gene3D" id="3.90.1590.10">
    <property type="entry name" value="glutathione-dependent formaldehyde- activating enzyme (gfa)"/>
    <property type="match status" value="1"/>
</dbReference>
<accession>A0A0G4I668</accession>
<dbReference type="PANTHER" id="PTHR33337:SF40">
    <property type="entry name" value="CENP-V_GFA DOMAIN-CONTAINING PROTEIN-RELATED"/>
    <property type="match status" value="1"/>
</dbReference>
<dbReference type="InterPro" id="IPR006913">
    <property type="entry name" value="CENP-V/GFA"/>
</dbReference>
<dbReference type="PANTHER" id="PTHR33337">
    <property type="entry name" value="GFA DOMAIN-CONTAINING PROTEIN"/>
    <property type="match status" value="1"/>
</dbReference>
<dbReference type="SUPFAM" id="SSF51316">
    <property type="entry name" value="Mss4-like"/>
    <property type="match status" value="1"/>
</dbReference>
<dbReference type="GO" id="GO:0016846">
    <property type="term" value="F:carbon-sulfur lyase activity"/>
    <property type="evidence" value="ECO:0007669"/>
    <property type="project" value="InterPro"/>
</dbReference>
<keyword evidence="5" id="KW-0812">Transmembrane</keyword>
<dbReference type="PROSITE" id="PS51891">
    <property type="entry name" value="CENP_V_GFA"/>
    <property type="match status" value="1"/>
</dbReference>
<evidence type="ECO:0000256" key="4">
    <source>
        <dbReference type="ARBA" id="ARBA00023239"/>
    </source>
</evidence>
<sequence length="221" mass="23957">MSPSAVDSGSRSFVVGVLAGATAAASLYSLFHSDFGRRLGFWVFGGSEGIKRRRELAVSQRAGRGTRLEPLWGGCLCGQLSWRAEGGALQVFTCHCTMCRRVCGGTISTFFSTPRSQLSFFNSLTGASTSPKVWRSSDQASRGFCGTCGASILMDYDEEKHTVWVLVGTLDKKLVKVLPPIEAEIYSGERNDPWARQMPAAEQCRDLEAWVRDSASLLAAG</sequence>
<comment type="similarity">
    <text evidence="1">Belongs to the Gfa family.</text>
</comment>
<reference evidence="7" key="1">
    <citation type="submission" date="2014-11" db="EMBL/GenBank/DDBJ databases">
        <authorList>
            <person name="Otto D Thomas"/>
            <person name="Naeem Raeece"/>
        </authorList>
    </citation>
    <scope>NUCLEOTIDE SEQUENCE</scope>
</reference>
<dbReference type="GO" id="GO:0046872">
    <property type="term" value="F:metal ion binding"/>
    <property type="evidence" value="ECO:0007669"/>
    <property type="project" value="UniProtKB-KW"/>
</dbReference>
<evidence type="ECO:0000256" key="2">
    <source>
        <dbReference type="ARBA" id="ARBA00022723"/>
    </source>
</evidence>
<keyword evidence="4" id="KW-0456">Lyase</keyword>
<dbReference type="InterPro" id="IPR011057">
    <property type="entry name" value="Mss4-like_sf"/>
</dbReference>
<proteinExistence type="inferred from homology"/>
<feature type="domain" description="CENP-V/GFA" evidence="6">
    <location>
        <begin position="71"/>
        <end position="187"/>
    </location>
</feature>
<evidence type="ECO:0000256" key="5">
    <source>
        <dbReference type="SAM" id="Phobius"/>
    </source>
</evidence>
<dbReference type="EMBL" id="CDMZ01005279">
    <property type="protein sequence ID" value="CEM52517.1"/>
    <property type="molecule type" value="Genomic_DNA"/>
</dbReference>
<gene>
    <name evidence="7" type="ORF">Cvel_11329</name>
</gene>
<dbReference type="Pfam" id="PF04828">
    <property type="entry name" value="GFA"/>
    <property type="match status" value="1"/>
</dbReference>
<dbReference type="AlphaFoldDB" id="A0A0G4I668"/>
<keyword evidence="5" id="KW-0472">Membrane</keyword>
<keyword evidence="3" id="KW-0862">Zinc</keyword>